<reference evidence="3" key="1">
    <citation type="submission" date="2016-06" db="UniProtKB">
        <authorList>
            <consortium name="WormBaseParasite"/>
        </authorList>
    </citation>
    <scope>IDENTIFICATION</scope>
</reference>
<dbReference type="Proteomes" id="UP000271098">
    <property type="component" value="Unassembled WGS sequence"/>
</dbReference>
<gene>
    <name evidence="1" type="ORF">GPUH_LOCUS6771</name>
</gene>
<reference evidence="1 2" key="2">
    <citation type="submission" date="2018-11" db="EMBL/GenBank/DDBJ databases">
        <authorList>
            <consortium name="Pathogen Informatics"/>
        </authorList>
    </citation>
    <scope>NUCLEOTIDE SEQUENCE [LARGE SCALE GENOMIC DNA]</scope>
</reference>
<evidence type="ECO:0000313" key="1">
    <source>
        <dbReference type="EMBL" id="VDK56032.1"/>
    </source>
</evidence>
<keyword evidence="2" id="KW-1185">Reference proteome</keyword>
<evidence type="ECO:0000313" key="2">
    <source>
        <dbReference type="Proteomes" id="UP000271098"/>
    </source>
</evidence>
<sequence>MFNVFVGCVFRVVVVYSPSAQRHFLMSSVFRIAGIQCAPRFASSSPVQQCLTAFQLSAPCPQRLSLQAFGLTPSPYRIACNLVSVLI</sequence>
<protein>
    <submittedName>
        <fullName evidence="3">Secreted protein</fullName>
    </submittedName>
</protein>
<accession>A0A183DDI4</accession>
<proteinExistence type="predicted"/>
<dbReference type="WBParaSite" id="GPUH_0000678401-mRNA-1">
    <property type="protein sequence ID" value="GPUH_0000678401-mRNA-1"/>
    <property type="gene ID" value="GPUH_0000678401"/>
</dbReference>
<organism evidence="3">
    <name type="scientific">Gongylonema pulchrum</name>
    <dbReference type="NCBI Taxonomy" id="637853"/>
    <lineage>
        <taxon>Eukaryota</taxon>
        <taxon>Metazoa</taxon>
        <taxon>Ecdysozoa</taxon>
        <taxon>Nematoda</taxon>
        <taxon>Chromadorea</taxon>
        <taxon>Rhabditida</taxon>
        <taxon>Spirurina</taxon>
        <taxon>Spiruromorpha</taxon>
        <taxon>Spiruroidea</taxon>
        <taxon>Gongylonematidae</taxon>
        <taxon>Gongylonema</taxon>
    </lineage>
</organism>
<evidence type="ECO:0000313" key="3">
    <source>
        <dbReference type="WBParaSite" id="GPUH_0000678401-mRNA-1"/>
    </source>
</evidence>
<name>A0A183DDI4_9BILA</name>
<dbReference type="EMBL" id="UYRT01016482">
    <property type="protein sequence ID" value="VDK56032.1"/>
    <property type="molecule type" value="Genomic_DNA"/>
</dbReference>
<dbReference type="AlphaFoldDB" id="A0A183DDI4"/>